<sequence length="110" mass="12582">MKDDNMMVLLPPLDHLMGPFHFYVVILLSSVVLPTCPYRYLCPITPSSPSVPSPQVVQSAHQDKVKEITNDKPRERTRGPLSSSDCRFMRDVVRDRQNEKARQTIVESSR</sequence>
<evidence type="ECO:0000313" key="4">
    <source>
        <dbReference type="Proteomes" id="UP001604336"/>
    </source>
</evidence>
<evidence type="ECO:0000256" key="1">
    <source>
        <dbReference type="SAM" id="MobiDB-lite"/>
    </source>
</evidence>
<feature type="region of interest" description="Disordered" evidence="1">
    <location>
        <begin position="46"/>
        <end position="92"/>
    </location>
</feature>
<keyword evidence="2" id="KW-0812">Transmembrane</keyword>
<name>A0ABD1QF29_9LAMI</name>
<keyword evidence="2" id="KW-0472">Membrane</keyword>
<dbReference type="Proteomes" id="UP001604336">
    <property type="component" value="Unassembled WGS sequence"/>
</dbReference>
<proteinExistence type="predicted"/>
<accession>A0ABD1QF29</accession>
<feature type="transmembrane region" description="Helical" evidence="2">
    <location>
        <begin position="20"/>
        <end position="41"/>
    </location>
</feature>
<organism evidence="3 4">
    <name type="scientific">Abeliophyllum distichum</name>
    <dbReference type="NCBI Taxonomy" id="126358"/>
    <lineage>
        <taxon>Eukaryota</taxon>
        <taxon>Viridiplantae</taxon>
        <taxon>Streptophyta</taxon>
        <taxon>Embryophyta</taxon>
        <taxon>Tracheophyta</taxon>
        <taxon>Spermatophyta</taxon>
        <taxon>Magnoliopsida</taxon>
        <taxon>eudicotyledons</taxon>
        <taxon>Gunneridae</taxon>
        <taxon>Pentapetalae</taxon>
        <taxon>asterids</taxon>
        <taxon>lamiids</taxon>
        <taxon>Lamiales</taxon>
        <taxon>Oleaceae</taxon>
        <taxon>Forsythieae</taxon>
        <taxon>Abeliophyllum</taxon>
    </lineage>
</organism>
<feature type="compositionally biased region" description="Basic and acidic residues" evidence="1">
    <location>
        <begin position="61"/>
        <end position="78"/>
    </location>
</feature>
<comment type="caution">
    <text evidence="3">The sequence shown here is derived from an EMBL/GenBank/DDBJ whole genome shotgun (WGS) entry which is preliminary data.</text>
</comment>
<dbReference type="EMBL" id="JBFOLK010000011">
    <property type="protein sequence ID" value="KAL2474829.1"/>
    <property type="molecule type" value="Genomic_DNA"/>
</dbReference>
<reference evidence="4" key="1">
    <citation type="submission" date="2024-07" db="EMBL/GenBank/DDBJ databases">
        <title>Two chromosome-level genome assemblies of Korean endemic species Abeliophyllum distichum and Forsythia ovata (Oleaceae).</title>
        <authorList>
            <person name="Jang H."/>
        </authorList>
    </citation>
    <scope>NUCLEOTIDE SEQUENCE [LARGE SCALE GENOMIC DNA]</scope>
</reference>
<keyword evidence="2" id="KW-1133">Transmembrane helix</keyword>
<feature type="compositionally biased region" description="Low complexity" evidence="1">
    <location>
        <begin position="47"/>
        <end position="59"/>
    </location>
</feature>
<evidence type="ECO:0000313" key="3">
    <source>
        <dbReference type="EMBL" id="KAL2474829.1"/>
    </source>
</evidence>
<protein>
    <submittedName>
        <fullName evidence="3">Uncharacterized protein</fullName>
    </submittedName>
</protein>
<gene>
    <name evidence="3" type="ORF">Adt_35565</name>
</gene>
<dbReference type="AlphaFoldDB" id="A0ABD1QF29"/>
<keyword evidence="4" id="KW-1185">Reference proteome</keyword>
<evidence type="ECO:0000256" key="2">
    <source>
        <dbReference type="SAM" id="Phobius"/>
    </source>
</evidence>